<comment type="caution">
    <text evidence="1">The sequence shown here is derived from an EMBL/GenBank/DDBJ whole genome shotgun (WGS) entry which is preliminary data.</text>
</comment>
<proteinExistence type="predicted"/>
<dbReference type="EMBL" id="LAZR01002607">
    <property type="protein sequence ID" value="KKN27881.1"/>
    <property type="molecule type" value="Genomic_DNA"/>
</dbReference>
<protein>
    <submittedName>
        <fullName evidence="1">Uncharacterized protein</fullName>
    </submittedName>
</protein>
<sequence>MVKYPYCDAEIHLEDYFEVSEKQKKIKNKNRIGKFKGKLFYPIH</sequence>
<dbReference type="AlphaFoldDB" id="A0A0F9RSD5"/>
<reference evidence="1" key="1">
    <citation type="journal article" date="2015" name="Nature">
        <title>Complex archaea that bridge the gap between prokaryotes and eukaryotes.</title>
        <authorList>
            <person name="Spang A."/>
            <person name="Saw J.H."/>
            <person name="Jorgensen S.L."/>
            <person name="Zaremba-Niedzwiedzka K."/>
            <person name="Martijn J."/>
            <person name="Lind A.E."/>
            <person name="van Eijk R."/>
            <person name="Schleper C."/>
            <person name="Guy L."/>
            <person name="Ettema T.J."/>
        </authorList>
    </citation>
    <scope>NUCLEOTIDE SEQUENCE</scope>
</reference>
<evidence type="ECO:0000313" key="1">
    <source>
        <dbReference type="EMBL" id="KKN27881.1"/>
    </source>
</evidence>
<accession>A0A0F9RSD5</accession>
<gene>
    <name evidence="1" type="ORF">LCGC14_0860050</name>
</gene>
<organism evidence="1">
    <name type="scientific">marine sediment metagenome</name>
    <dbReference type="NCBI Taxonomy" id="412755"/>
    <lineage>
        <taxon>unclassified sequences</taxon>
        <taxon>metagenomes</taxon>
        <taxon>ecological metagenomes</taxon>
    </lineage>
</organism>
<name>A0A0F9RSD5_9ZZZZ</name>